<feature type="region of interest" description="Disordered" evidence="1">
    <location>
        <begin position="160"/>
        <end position="209"/>
    </location>
</feature>
<reference evidence="2 3" key="1">
    <citation type="journal article" date="2020" name="Nat. Food">
        <title>A phased Vanilla planifolia genome enables genetic improvement of flavour and production.</title>
        <authorList>
            <person name="Hasing T."/>
            <person name="Tang H."/>
            <person name="Brym M."/>
            <person name="Khazi F."/>
            <person name="Huang T."/>
            <person name="Chambers A.H."/>
        </authorList>
    </citation>
    <scope>NUCLEOTIDE SEQUENCE [LARGE SCALE GENOMIC DNA]</scope>
    <source>
        <tissue evidence="2">Leaf</tissue>
    </source>
</reference>
<proteinExistence type="predicted"/>
<feature type="compositionally biased region" description="Polar residues" evidence="1">
    <location>
        <begin position="615"/>
        <end position="624"/>
    </location>
</feature>
<evidence type="ECO:0000256" key="1">
    <source>
        <dbReference type="SAM" id="MobiDB-lite"/>
    </source>
</evidence>
<feature type="region of interest" description="Disordered" evidence="1">
    <location>
        <begin position="562"/>
        <end position="593"/>
    </location>
</feature>
<dbReference type="Proteomes" id="UP000639772">
    <property type="component" value="Unassembled WGS sequence"/>
</dbReference>
<feature type="compositionally biased region" description="Polar residues" evidence="1">
    <location>
        <begin position="174"/>
        <end position="195"/>
    </location>
</feature>
<name>A0A835REA5_VANPL</name>
<gene>
    <name evidence="2" type="ORF">HPP92_009641</name>
</gene>
<dbReference type="OrthoDB" id="1915143at2759"/>
<feature type="region of interest" description="Disordered" evidence="1">
    <location>
        <begin position="296"/>
        <end position="364"/>
    </location>
</feature>
<accession>A0A835REA5</accession>
<protein>
    <submittedName>
        <fullName evidence="2">Uncharacterized protein</fullName>
    </submittedName>
</protein>
<sequence length="1332" mass="147085">MVGSTRIDLASNRLEGSAFAASYPNGQRSTYSSPSLERSASFRDSLESRLMVSGSVAYRNTSHSSEIPPPSQFLSLEPFSIAELNLKYSRQGELRRALALSVEDHSIGSVQSKNLPPIASEELKRFKVSVLDTCIRARERSKLMQEAILKLDKYRGIVTRRRQRNEAQSVEKPGSSNMLKTSNLIHQNSLDATNARTEERSKSAIPNKRVRSSIVESRFEGRSTMSARQGAVMDKDKNVLLEKEKSMLRACNGGPISSEERSHALHAGGDGWEKKLKRKRSVSTMVTRTLDDREFKQTMQQKPTTETRTRASDGLGFRSGPSNGTIGSSRIENSSQISGNSCRAMPRNETENISLSSERRERVAGLDKEKMMAKGSSKLNSREDCQLGSQSLLVKGKASRASRNGVGSLTSASNLLHLSGGMEGWEQSHCLNKGQQFSALANCKRPLTTGSLSAPVAQWVGQRPQKISRTRRANVVSPVSNFDDVQVFPEALSVPDVGARLSSVDSGGSLNSRVVSNGPYQLKIRLDNVSSPAGLSESEESGVIENKRVKGLDNDEADNCFPPKLFASPMKKNKIPPKEEIGGDGVRRHGRSGRISANLKASVVITKEKPENVDTTKQFKSSRPASDKGESRVGRPPSKKLSDRKAYGRPVQSIRGVSLDLIGETDDDHEELMTAAIAARNFSYNACSTSFWKKMEIVFAFISPEDLNFVKNQIKFAEEIDYSLCSILEPEHYAKGEASSGAAPSLYSSSSSSIEHLNGSKSLEVNSFIEAIYSADERQPAKLLPRKADTESWPDDIFPLSQRLLSALIMEDGTESLDCSVEQKELLSQISSDCSTYGPNCHLDSEQDSADIKHDFELNPEYRRLKNFPADVNSCNGFSSDTNITSSVNQTSLCCGDLFQENVFPEFKVTAAMLELENCNLEHVHYSGTGMLSTSPFDGQFESLPLSDRILMELHSIGIYPDLVPGLAEGEDEEIDTVISRLRINLFKQVRNRRKVLYQLEKALQGVKEIQERKLEQLAMHKLLETAYKRLGGRGSHGSSHKGGMSKISKQLALLFAKRTLIRCQKLEETNHSCFSEPPTRDELFLVLQHSTDKRYFTGLAANNSERYGHKSERHQFDPFQAASNLAEQQFVRTYQFSNTGKKKEVLLDDVVVSAAARTASISGSMIPIGPKWKKIDKEKDHTLVKSLGAKAGRQSLSYGRGERKPKTKPKQKIAQLSNFGNGLDRLSETNFLTSAQESLDTINNGGTRVNRTESQVNREASGLPKGMEDNIFTNLPLNGMAIDELDVADDLGGQGQDIGSWLNVDEDALQDHDLVGLEIPMDDLSELKLNF</sequence>
<comment type="caution">
    <text evidence="2">The sequence shown here is derived from an EMBL/GenBank/DDBJ whole genome shotgun (WGS) entry which is preliminary data.</text>
</comment>
<dbReference type="EMBL" id="JADCNM010000004">
    <property type="protein sequence ID" value="KAG0487546.1"/>
    <property type="molecule type" value="Genomic_DNA"/>
</dbReference>
<feature type="region of interest" description="Disordered" evidence="1">
    <location>
        <begin position="606"/>
        <end position="648"/>
    </location>
</feature>
<organism evidence="2 3">
    <name type="scientific">Vanilla planifolia</name>
    <name type="common">Vanilla</name>
    <dbReference type="NCBI Taxonomy" id="51239"/>
    <lineage>
        <taxon>Eukaryota</taxon>
        <taxon>Viridiplantae</taxon>
        <taxon>Streptophyta</taxon>
        <taxon>Embryophyta</taxon>
        <taxon>Tracheophyta</taxon>
        <taxon>Spermatophyta</taxon>
        <taxon>Magnoliopsida</taxon>
        <taxon>Liliopsida</taxon>
        <taxon>Asparagales</taxon>
        <taxon>Orchidaceae</taxon>
        <taxon>Vanilloideae</taxon>
        <taxon>Vanilleae</taxon>
        <taxon>Vanilla</taxon>
    </lineage>
</organism>
<feature type="compositionally biased region" description="Polar residues" evidence="1">
    <location>
        <begin position="320"/>
        <end position="341"/>
    </location>
</feature>
<feature type="compositionally biased region" description="Basic and acidic residues" evidence="1">
    <location>
        <begin position="576"/>
        <end position="587"/>
    </location>
</feature>
<dbReference type="PANTHER" id="PTHR31115">
    <property type="entry name" value="OS05G0107300 PROTEIN"/>
    <property type="match status" value="1"/>
</dbReference>
<evidence type="ECO:0000313" key="3">
    <source>
        <dbReference type="Proteomes" id="UP000639772"/>
    </source>
</evidence>
<evidence type="ECO:0000313" key="2">
    <source>
        <dbReference type="EMBL" id="KAG0487546.1"/>
    </source>
</evidence>
<dbReference type="PANTHER" id="PTHR31115:SF2">
    <property type="entry name" value="OS05G0107300 PROTEIN"/>
    <property type="match status" value="1"/>
</dbReference>